<evidence type="ECO:0000313" key="2">
    <source>
        <dbReference type="Proteomes" id="UP000242501"/>
    </source>
</evidence>
<dbReference type="AlphaFoldDB" id="A0A1G6KBR2"/>
<accession>A0A1G6KBR2</accession>
<gene>
    <name evidence="1" type="ORF">SAMN05421733_1165</name>
</gene>
<dbReference type="STRING" id="1219383.SAMN05421733_1165"/>
<dbReference type="Proteomes" id="UP000242501">
    <property type="component" value="Unassembled WGS sequence"/>
</dbReference>
<organism evidence="1 2">
    <name type="scientific">Acinetobacter boissieri</name>
    <dbReference type="NCBI Taxonomy" id="1219383"/>
    <lineage>
        <taxon>Bacteria</taxon>
        <taxon>Pseudomonadati</taxon>
        <taxon>Pseudomonadota</taxon>
        <taxon>Gammaproteobacteria</taxon>
        <taxon>Moraxellales</taxon>
        <taxon>Moraxellaceae</taxon>
        <taxon>Acinetobacter</taxon>
    </lineage>
</organism>
<reference evidence="2" key="1">
    <citation type="submission" date="2016-09" db="EMBL/GenBank/DDBJ databases">
        <authorList>
            <person name="Varghese N."/>
            <person name="Submissions S."/>
        </authorList>
    </citation>
    <scope>NUCLEOTIDE SEQUENCE [LARGE SCALE GENOMIC DNA]</scope>
    <source>
        <strain evidence="2">ANC 4422</strain>
    </source>
</reference>
<evidence type="ECO:0000313" key="1">
    <source>
        <dbReference type="EMBL" id="SDC28519.1"/>
    </source>
</evidence>
<protein>
    <submittedName>
        <fullName evidence="1">Uncharacterized protein</fullName>
    </submittedName>
</protein>
<name>A0A1G6KBR2_9GAMM</name>
<proteinExistence type="predicted"/>
<sequence length="61" mass="7191">MTEFKVGDFLVTKRQFESNELFKVDRVGRTGGIYDDKWRLLHDEKFELATSEEVEAGRRLP</sequence>
<dbReference type="RefSeq" id="WP_092750084.1">
    <property type="nucleotide sequence ID" value="NZ_FMYL01000016.1"/>
</dbReference>
<keyword evidence="2" id="KW-1185">Reference proteome</keyword>
<dbReference type="EMBL" id="FMYL01000016">
    <property type="protein sequence ID" value="SDC28519.1"/>
    <property type="molecule type" value="Genomic_DNA"/>
</dbReference>